<accession>A0A6C0RHW6</accession>
<keyword evidence="7 9" id="KW-0472">Membrane</keyword>
<feature type="transmembrane region" description="Helical" evidence="10">
    <location>
        <begin position="74"/>
        <end position="92"/>
    </location>
</feature>
<dbReference type="GO" id="GO:0005886">
    <property type="term" value="C:plasma membrane"/>
    <property type="evidence" value="ECO:0007669"/>
    <property type="project" value="UniProtKB-SubCell"/>
</dbReference>
<dbReference type="PANTHER" id="PTHR13285:SF23">
    <property type="entry name" value="TEICHOIC ACID D-ALANYLTRANSFERASE"/>
    <property type="match status" value="1"/>
</dbReference>
<evidence type="ECO:0000256" key="10">
    <source>
        <dbReference type="SAM" id="Phobius"/>
    </source>
</evidence>
<dbReference type="InterPro" id="IPR051085">
    <property type="entry name" value="MB_O-acyltransferase"/>
</dbReference>
<keyword evidence="6 10" id="KW-1133">Transmembrane helix</keyword>
<keyword evidence="4 9" id="KW-0808">Transferase</keyword>
<evidence type="ECO:0000256" key="3">
    <source>
        <dbReference type="ARBA" id="ARBA00022475"/>
    </source>
</evidence>
<dbReference type="Proteomes" id="UP000474630">
    <property type="component" value="Chromosome"/>
</dbReference>
<keyword evidence="3 9" id="KW-1003">Cell membrane</keyword>
<evidence type="ECO:0000256" key="1">
    <source>
        <dbReference type="ARBA" id="ARBA00004651"/>
    </source>
</evidence>
<dbReference type="Pfam" id="PF03062">
    <property type="entry name" value="MBOAT"/>
    <property type="match status" value="1"/>
</dbReference>
<evidence type="ECO:0000313" key="11">
    <source>
        <dbReference type="EMBL" id="QIA09719.1"/>
    </source>
</evidence>
<dbReference type="RefSeq" id="WP_163348688.1">
    <property type="nucleotide sequence ID" value="NZ_CP048409.1"/>
</dbReference>
<dbReference type="InterPro" id="IPR028362">
    <property type="entry name" value="AlgI"/>
</dbReference>
<dbReference type="GO" id="GO:0042121">
    <property type="term" value="P:alginic acid biosynthetic process"/>
    <property type="evidence" value="ECO:0007669"/>
    <property type="project" value="InterPro"/>
</dbReference>
<dbReference type="InterPro" id="IPR004299">
    <property type="entry name" value="MBOAT_fam"/>
</dbReference>
<gene>
    <name evidence="11" type="ORF">G0Q07_19300</name>
</gene>
<evidence type="ECO:0000256" key="7">
    <source>
        <dbReference type="ARBA" id="ARBA00023136"/>
    </source>
</evidence>
<feature type="transmembrane region" description="Helical" evidence="10">
    <location>
        <begin position="360"/>
        <end position="377"/>
    </location>
</feature>
<dbReference type="InterPro" id="IPR024194">
    <property type="entry name" value="Ac/AlaTfrase_AlgI/DltB"/>
</dbReference>
<proteinExistence type="inferred from homology"/>
<feature type="transmembrane region" description="Helical" evidence="10">
    <location>
        <begin position="112"/>
        <end position="131"/>
    </location>
</feature>
<evidence type="ECO:0000256" key="4">
    <source>
        <dbReference type="ARBA" id="ARBA00022679"/>
    </source>
</evidence>
<evidence type="ECO:0000313" key="12">
    <source>
        <dbReference type="Proteomes" id="UP000474630"/>
    </source>
</evidence>
<dbReference type="AlphaFoldDB" id="A0A6C0RHW6"/>
<evidence type="ECO:0000256" key="6">
    <source>
        <dbReference type="ARBA" id="ARBA00022989"/>
    </source>
</evidence>
<comment type="similarity">
    <text evidence="2 9">Belongs to the membrane-bound acyltransferase family.</text>
</comment>
<feature type="transmembrane region" description="Helical" evidence="10">
    <location>
        <begin position="330"/>
        <end position="348"/>
    </location>
</feature>
<evidence type="ECO:0000256" key="9">
    <source>
        <dbReference type="PIRNR" id="PIRNR016636"/>
    </source>
</evidence>
<keyword evidence="12" id="KW-1185">Reference proteome</keyword>
<evidence type="ECO:0000256" key="5">
    <source>
        <dbReference type="ARBA" id="ARBA00022692"/>
    </source>
</evidence>
<sequence length="473" mass="54890">MLFSSILFLCIFLPLVLIAYHTVGHKFKNYVLLVSSLVFYAWGAPKFVFLLLVSLTINFYVVRQIHRDAKHRQLYLWTSVLINIGLLAYFKYANFFIENVNALLEAAGQHSVQWTSVALPIGISFFTFQSMTYTIDVYRKVHAPLKNIADYFLYILMFPQLIAGPIVRFNTVADDIIDRRKNESINEKLHGMYRFVIGLSKKMLIANVLGEQVDAIYSLPHSEVTTTLAWLAALAYSFQIYFDFSGYSDMAIGLGRIFGFKFPENFNNPYISQNITEFWRRWHITLSDWMRDYLYIPLGGNRVETKMRLYVNLITVFLISGLWHGASWNFVIWGAWHGSFLILDRVFLIKLFKGIGKLPRVLFTYLVVIIGWVIFRVENIPDIRFYFGKMFSADQSAADYNISTESKYIMILAALFSIITLFNFGKRLQTFVFYTQYKRSIHIVASAILLALLVINLSAVTSSDFNPFIYFRF</sequence>
<dbReference type="KEGG" id="drc:G0Q07_19300"/>
<evidence type="ECO:0000256" key="8">
    <source>
        <dbReference type="ARBA" id="ARBA00023315"/>
    </source>
</evidence>
<protein>
    <submittedName>
        <fullName evidence="11">MBOAT family protein</fullName>
    </submittedName>
</protein>
<dbReference type="PANTHER" id="PTHR13285">
    <property type="entry name" value="ACYLTRANSFERASE"/>
    <property type="match status" value="1"/>
</dbReference>
<evidence type="ECO:0000256" key="2">
    <source>
        <dbReference type="ARBA" id="ARBA00010323"/>
    </source>
</evidence>
<feature type="transmembrane region" description="Helical" evidence="10">
    <location>
        <begin position="440"/>
        <end position="460"/>
    </location>
</feature>
<keyword evidence="8 9" id="KW-0012">Acyltransferase</keyword>
<dbReference type="GO" id="GO:0016746">
    <property type="term" value="F:acyltransferase activity"/>
    <property type="evidence" value="ECO:0007669"/>
    <property type="project" value="UniProtKB-KW"/>
</dbReference>
<feature type="transmembrane region" description="Helical" evidence="10">
    <location>
        <begin position="42"/>
        <end position="62"/>
    </location>
</feature>
<feature type="transmembrane region" description="Helical" evidence="10">
    <location>
        <begin position="408"/>
        <end position="428"/>
    </location>
</feature>
<keyword evidence="5 10" id="KW-0812">Transmembrane</keyword>
<dbReference type="EMBL" id="CP048409">
    <property type="protein sequence ID" value="QIA09719.1"/>
    <property type="molecule type" value="Genomic_DNA"/>
</dbReference>
<feature type="transmembrane region" description="Helical" evidence="10">
    <location>
        <begin position="307"/>
        <end position="324"/>
    </location>
</feature>
<reference evidence="11 12" key="1">
    <citation type="submission" date="2020-02" db="EMBL/GenBank/DDBJ databases">
        <title>Genome sequencing for Draconibacterium sp. strain M1.</title>
        <authorList>
            <person name="Park S.-J."/>
        </authorList>
    </citation>
    <scope>NUCLEOTIDE SEQUENCE [LARGE SCALE GENOMIC DNA]</scope>
    <source>
        <strain evidence="11 12">M1</strain>
    </source>
</reference>
<name>A0A6C0RHW6_9BACT</name>
<dbReference type="PIRSF" id="PIRSF016636">
    <property type="entry name" value="AlgI_DltB"/>
    <property type="match status" value="1"/>
</dbReference>
<comment type="subcellular location">
    <subcellularLocation>
        <location evidence="1">Cell membrane</location>
        <topology evidence="1">Multi-pass membrane protein</topology>
    </subcellularLocation>
</comment>
<organism evidence="11 12">
    <name type="scientific">Draconibacterium halophilum</name>
    <dbReference type="NCBI Taxonomy" id="2706887"/>
    <lineage>
        <taxon>Bacteria</taxon>
        <taxon>Pseudomonadati</taxon>
        <taxon>Bacteroidota</taxon>
        <taxon>Bacteroidia</taxon>
        <taxon>Marinilabiliales</taxon>
        <taxon>Prolixibacteraceae</taxon>
        <taxon>Draconibacterium</taxon>
    </lineage>
</organism>
<dbReference type="PIRSF" id="PIRSF500217">
    <property type="entry name" value="AlgI"/>
    <property type="match status" value="1"/>
</dbReference>